<name>A0A9N8ZJ74_9GLOM</name>
<feature type="region of interest" description="Disordered" evidence="1">
    <location>
        <begin position="1"/>
        <end position="37"/>
    </location>
</feature>
<feature type="compositionally biased region" description="Basic and acidic residues" evidence="1">
    <location>
        <begin position="1"/>
        <end position="36"/>
    </location>
</feature>
<organism evidence="2 3">
    <name type="scientific">Cetraspora pellucida</name>
    <dbReference type="NCBI Taxonomy" id="1433469"/>
    <lineage>
        <taxon>Eukaryota</taxon>
        <taxon>Fungi</taxon>
        <taxon>Fungi incertae sedis</taxon>
        <taxon>Mucoromycota</taxon>
        <taxon>Glomeromycotina</taxon>
        <taxon>Glomeromycetes</taxon>
        <taxon>Diversisporales</taxon>
        <taxon>Gigasporaceae</taxon>
        <taxon>Cetraspora</taxon>
    </lineage>
</organism>
<keyword evidence="3" id="KW-1185">Reference proteome</keyword>
<feature type="non-terminal residue" evidence="2">
    <location>
        <position position="62"/>
    </location>
</feature>
<reference evidence="2" key="1">
    <citation type="submission" date="2021-06" db="EMBL/GenBank/DDBJ databases">
        <authorList>
            <person name="Kallberg Y."/>
            <person name="Tangrot J."/>
            <person name="Rosling A."/>
        </authorList>
    </citation>
    <scope>NUCLEOTIDE SEQUENCE</scope>
    <source>
        <strain evidence="2">FL966</strain>
    </source>
</reference>
<evidence type="ECO:0000313" key="3">
    <source>
        <dbReference type="Proteomes" id="UP000789759"/>
    </source>
</evidence>
<dbReference type="AlphaFoldDB" id="A0A9N8ZJ74"/>
<proteinExistence type="predicted"/>
<accession>A0A9N8ZJ74</accession>
<sequence>MEGIEKKSKVERPQEIVTKKRRQEEENQAEDPRPYESAELIKNIMHIEGKNQFDRETINQIP</sequence>
<gene>
    <name evidence="2" type="ORF">CPELLU_LOCUS2296</name>
</gene>
<comment type="caution">
    <text evidence="2">The sequence shown here is derived from an EMBL/GenBank/DDBJ whole genome shotgun (WGS) entry which is preliminary data.</text>
</comment>
<dbReference type="EMBL" id="CAJVQA010000969">
    <property type="protein sequence ID" value="CAG8497693.1"/>
    <property type="molecule type" value="Genomic_DNA"/>
</dbReference>
<evidence type="ECO:0000256" key="1">
    <source>
        <dbReference type="SAM" id="MobiDB-lite"/>
    </source>
</evidence>
<dbReference type="Proteomes" id="UP000789759">
    <property type="component" value="Unassembled WGS sequence"/>
</dbReference>
<protein>
    <submittedName>
        <fullName evidence="2">5131_t:CDS:1</fullName>
    </submittedName>
</protein>
<evidence type="ECO:0000313" key="2">
    <source>
        <dbReference type="EMBL" id="CAG8497693.1"/>
    </source>
</evidence>